<dbReference type="PROSITE" id="PS50801">
    <property type="entry name" value="STAS"/>
    <property type="match status" value="1"/>
</dbReference>
<accession>A0A0M0LHH7</accession>
<keyword evidence="3" id="KW-1185">Reference proteome</keyword>
<protein>
    <recommendedName>
        <fullName evidence="1">STAS domain-containing protein</fullName>
    </recommendedName>
</protein>
<dbReference type="InterPro" id="IPR036513">
    <property type="entry name" value="STAS_dom_sf"/>
</dbReference>
<dbReference type="Gene3D" id="3.30.1380.20">
    <property type="entry name" value="Trafficking protein particle complex subunit 3"/>
    <property type="match status" value="1"/>
</dbReference>
<dbReference type="EMBL" id="LILC01000002">
    <property type="protein sequence ID" value="KOO50372.1"/>
    <property type="molecule type" value="Genomic_DNA"/>
</dbReference>
<dbReference type="Proteomes" id="UP000037558">
    <property type="component" value="Unassembled WGS sequence"/>
</dbReference>
<evidence type="ECO:0000259" key="1">
    <source>
        <dbReference type="PROSITE" id="PS50801"/>
    </source>
</evidence>
<proteinExistence type="predicted"/>
<dbReference type="SUPFAM" id="SSF111126">
    <property type="entry name" value="Ligand-binding domain in the NO signalling and Golgi transport"/>
    <property type="match status" value="1"/>
</dbReference>
<dbReference type="InterPro" id="IPR051932">
    <property type="entry name" value="Bact_StressResp_Reg"/>
</dbReference>
<organism evidence="2 3">
    <name type="scientific">Priestia koreensis</name>
    <dbReference type="NCBI Taxonomy" id="284581"/>
    <lineage>
        <taxon>Bacteria</taxon>
        <taxon>Bacillati</taxon>
        <taxon>Bacillota</taxon>
        <taxon>Bacilli</taxon>
        <taxon>Bacillales</taxon>
        <taxon>Bacillaceae</taxon>
        <taxon>Priestia</taxon>
    </lineage>
</organism>
<dbReference type="OrthoDB" id="2717092at2"/>
<dbReference type="InterPro" id="IPR002645">
    <property type="entry name" value="STAS_dom"/>
</dbReference>
<name>A0A0M0LHH7_9BACI</name>
<evidence type="ECO:0000313" key="2">
    <source>
        <dbReference type="EMBL" id="KOO50372.1"/>
    </source>
</evidence>
<dbReference type="AlphaFoldDB" id="A0A0M0LHH7"/>
<dbReference type="CDD" id="cd07041">
    <property type="entry name" value="STAS_RsbR_RsbS_like"/>
    <property type="match status" value="1"/>
</dbReference>
<gene>
    <name evidence="2" type="ORF">AMD01_01035</name>
</gene>
<feature type="domain" description="STAS" evidence="1">
    <location>
        <begin position="220"/>
        <end position="331"/>
    </location>
</feature>
<dbReference type="PANTHER" id="PTHR33745:SF8">
    <property type="entry name" value="BLUE-LIGHT PHOTORECEPTOR"/>
    <property type="match status" value="1"/>
</dbReference>
<dbReference type="RefSeq" id="WP_053399526.1">
    <property type="nucleotide sequence ID" value="NZ_LILC01000002.1"/>
</dbReference>
<dbReference type="Pfam" id="PF01740">
    <property type="entry name" value="STAS"/>
    <property type="match status" value="1"/>
</dbReference>
<dbReference type="InterPro" id="IPR024096">
    <property type="entry name" value="NO_sig/Golgi_transp_ligand-bd"/>
</dbReference>
<dbReference type="STRING" id="284581.AMD01_01035"/>
<evidence type="ECO:0000313" key="3">
    <source>
        <dbReference type="Proteomes" id="UP000037558"/>
    </source>
</evidence>
<dbReference type="Gene3D" id="3.30.750.24">
    <property type="entry name" value="STAS domain"/>
    <property type="match status" value="1"/>
</dbReference>
<dbReference type="PANTHER" id="PTHR33745">
    <property type="entry name" value="RSBT ANTAGONIST PROTEIN RSBS-RELATED"/>
    <property type="match status" value="1"/>
</dbReference>
<dbReference type="SUPFAM" id="SSF52091">
    <property type="entry name" value="SpoIIaa-like"/>
    <property type="match status" value="1"/>
</dbReference>
<reference evidence="3" key="1">
    <citation type="submission" date="2015-08" db="EMBL/GenBank/DDBJ databases">
        <title>Fjat-14210 dsm16467.</title>
        <authorList>
            <person name="Liu B."/>
            <person name="Wang J."/>
            <person name="Zhu Y."/>
            <person name="Liu G."/>
            <person name="Chen Q."/>
            <person name="Chen Z."/>
            <person name="Lan J."/>
            <person name="Che J."/>
            <person name="Ge C."/>
            <person name="Shi H."/>
            <person name="Pan Z."/>
            <person name="Liu X."/>
        </authorList>
    </citation>
    <scope>NUCLEOTIDE SEQUENCE [LARGE SCALE GENOMIC DNA]</scope>
    <source>
        <strain evidence="3">DSM 16467</strain>
    </source>
</reference>
<sequence length="343" mass="38547">MNVEQEKYSIKIKESTFDWDLEEGTFKFEGDEVVLFWVNTAFKTFFDAIEEVSGSKAASIVLETAGYRTGEIVSAFYQKSMGDFEQILLTLPNTYLTAGWGKTSINIVSKEEKRAIVRIQDSWEYKVTMAQGKGEEGTFLPGHWAGVFSGLYGTSMWYQVNKSQMKGDPYTEFEFFPSSITPQKNIHSLVNEQRQAEIEASEKYVVERTEQLSKIIKDISSPIIPVLENIVVIPLLGEYDESRAEELLSKTLFHLPEYKANYLLLDLTGISGVNEFTIDLLQKLVRSTSLLGTEAILVGISPELSMKMTSAGFLLSNIPCFSTLQHGINHALSEEGLHIVKKS</sequence>
<dbReference type="PATRIC" id="fig|284581.3.peg.454"/>
<comment type="caution">
    <text evidence="2">The sequence shown here is derived from an EMBL/GenBank/DDBJ whole genome shotgun (WGS) entry which is preliminary data.</text>
</comment>